<comment type="caution">
    <text evidence="1">The sequence shown here is derived from an EMBL/GenBank/DDBJ whole genome shotgun (WGS) entry which is preliminary data.</text>
</comment>
<accession>A0AAW9NR29</accession>
<dbReference type="RefSeq" id="WP_367408403.1">
    <property type="nucleotide sequence ID" value="NZ_JARNBH010000042.1"/>
</dbReference>
<gene>
    <name evidence="1" type="ORF">P4706_28130</name>
</gene>
<evidence type="ECO:0008006" key="3">
    <source>
        <dbReference type="Google" id="ProtNLM"/>
    </source>
</evidence>
<keyword evidence="2" id="KW-1185">Reference proteome</keyword>
<sequence>MNNTVRVIAVHAKNGVIPLTVLKQKNYPIFRYFLKNYRKVLRLLSENGIQVLNDLTTLNHTSKLKRYLLYYYGTTIDLSLIRQSDRTVYNYLIMKGKPEVRLNDLGFEVIYQHKGSEGYIIKELYRLADKDGNIYSIADAKFYSKLYYRAKKQDLNVKQYINTLGFTYNHTDINEVKKLLKDGLSFSEISRTMNVPRSTLHRLYLQEVSNGIQSGNVERQKKGKEPSN</sequence>
<dbReference type="AlphaFoldDB" id="A0AAW9NR29"/>
<proteinExistence type="predicted"/>
<evidence type="ECO:0000313" key="2">
    <source>
        <dbReference type="Proteomes" id="UP001307168"/>
    </source>
</evidence>
<name>A0AAW9NR29_9BACI</name>
<dbReference type="EMBL" id="JARNBH010000042">
    <property type="protein sequence ID" value="MEC0276862.1"/>
    <property type="molecule type" value="Genomic_DNA"/>
</dbReference>
<dbReference type="Proteomes" id="UP001307168">
    <property type="component" value="Unassembled WGS sequence"/>
</dbReference>
<reference evidence="1 2" key="1">
    <citation type="submission" date="2023-03" db="EMBL/GenBank/DDBJ databases">
        <title>Bacillus Genome Sequencing.</title>
        <authorList>
            <person name="Dunlap C."/>
        </authorList>
    </citation>
    <scope>NUCLEOTIDE SEQUENCE [LARGE SCALE GENOMIC DNA]</scope>
    <source>
        <strain evidence="1 2">B-41290</strain>
    </source>
</reference>
<organism evidence="1 2">
    <name type="scientific">Peribacillus castrilensis</name>
    <dbReference type="NCBI Taxonomy" id="2897690"/>
    <lineage>
        <taxon>Bacteria</taxon>
        <taxon>Bacillati</taxon>
        <taxon>Bacillota</taxon>
        <taxon>Bacilli</taxon>
        <taxon>Bacillales</taxon>
        <taxon>Bacillaceae</taxon>
        <taxon>Peribacillus</taxon>
    </lineage>
</organism>
<evidence type="ECO:0000313" key="1">
    <source>
        <dbReference type="EMBL" id="MEC0276862.1"/>
    </source>
</evidence>
<protein>
    <recommendedName>
        <fullName evidence="3">Helix-turn-helix domain-containing protein</fullName>
    </recommendedName>
</protein>